<feature type="coiled-coil region" evidence="9">
    <location>
        <begin position="141"/>
        <end position="172"/>
    </location>
</feature>
<dbReference type="SUPFAM" id="SSF47384">
    <property type="entry name" value="Homodimeric domain of signal transducing histidine kinase"/>
    <property type="match status" value="1"/>
</dbReference>
<dbReference type="PRINTS" id="PR00344">
    <property type="entry name" value="BCTRLSENSOR"/>
</dbReference>
<evidence type="ECO:0000259" key="10">
    <source>
        <dbReference type="PROSITE" id="PS50109"/>
    </source>
</evidence>
<name>M7N292_9BACT</name>
<dbReference type="OrthoDB" id="9124519at2"/>
<keyword evidence="5" id="KW-0547">Nucleotide-binding</keyword>
<dbReference type="InterPro" id="IPR036890">
    <property type="entry name" value="HATPase_C_sf"/>
</dbReference>
<evidence type="ECO:0000256" key="6">
    <source>
        <dbReference type="ARBA" id="ARBA00022777"/>
    </source>
</evidence>
<dbReference type="GO" id="GO:0000156">
    <property type="term" value="F:phosphorelay response regulator activity"/>
    <property type="evidence" value="ECO:0007669"/>
    <property type="project" value="TreeGrafter"/>
</dbReference>
<evidence type="ECO:0000256" key="9">
    <source>
        <dbReference type="SAM" id="Coils"/>
    </source>
</evidence>
<evidence type="ECO:0000313" key="12">
    <source>
        <dbReference type="Proteomes" id="UP000011910"/>
    </source>
</evidence>
<dbReference type="SUPFAM" id="SSF55785">
    <property type="entry name" value="PYP-like sensor domain (PAS domain)"/>
    <property type="match status" value="1"/>
</dbReference>
<evidence type="ECO:0000256" key="2">
    <source>
        <dbReference type="ARBA" id="ARBA00012438"/>
    </source>
</evidence>
<dbReference type="InterPro" id="IPR003594">
    <property type="entry name" value="HATPase_dom"/>
</dbReference>
<dbReference type="eggNOG" id="COG4251">
    <property type="taxonomic scope" value="Bacteria"/>
</dbReference>
<dbReference type="AlphaFoldDB" id="M7N292"/>
<dbReference type="EMBL" id="AODQ01000046">
    <property type="protein sequence ID" value="EMR02773.1"/>
    <property type="molecule type" value="Genomic_DNA"/>
</dbReference>
<keyword evidence="7" id="KW-0067">ATP-binding</keyword>
<dbReference type="InterPro" id="IPR036097">
    <property type="entry name" value="HisK_dim/P_sf"/>
</dbReference>
<dbReference type="InterPro" id="IPR005467">
    <property type="entry name" value="His_kinase_dom"/>
</dbReference>
<evidence type="ECO:0000313" key="11">
    <source>
        <dbReference type="EMBL" id="EMR02773.1"/>
    </source>
</evidence>
<dbReference type="Gene3D" id="3.30.450.20">
    <property type="entry name" value="PAS domain"/>
    <property type="match status" value="1"/>
</dbReference>
<dbReference type="InterPro" id="IPR013656">
    <property type="entry name" value="PAS_4"/>
</dbReference>
<dbReference type="EC" id="2.7.13.3" evidence="2"/>
<dbReference type="PANTHER" id="PTHR42878:SF7">
    <property type="entry name" value="SENSOR HISTIDINE KINASE GLRK"/>
    <property type="match status" value="1"/>
</dbReference>
<feature type="domain" description="Histidine kinase" evidence="10">
    <location>
        <begin position="179"/>
        <end position="390"/>
    </location>
</feature>
<proteinExistence type="predicted"/>
<dbReference type="Proteomes" id="UP000011910">
    <property type="component" value="Unassembled WGS sequence"/>
</dbReference>
<dbReference type="InterPro" id="IPR035965">
    <property type="entry name" value="PAS-like_dom_sf"/>
</dbReference>
<reference evidence="11 12" key="1">
    <citation type="journal article" date="2013" name="Genome Announc.">
        <title>Draft Genome Sequence of Cesiribacter andamanensis Strain AMV16T, Isolated from a Soil Sample from a Mud Volcano in the Andaman Islands, India.</title>
        <authorList>
            <person name="Shivaji S."/>
            <person name="Ara S."/>
            <person name="Begum Z."/>
            <person name="Srinivas T.N."/>
            <person name="Singh A."/>
            <person name="Kumar Pinnaka A."/>
        </authorList>
    </citation>
    <scope>NUCLEOTIDE SEQUENCE [LARGE SCALE GENOMIC DNA]</scope>
    <source>
        <strain evidence="11 12">AMV16</strain>
    </source>
</reference>
<dbReference type="InterPro" id="IPR004358">
    <property type="entry name" value="Sig_transdc_His_kin-like_C"/>
</dbReference>
<dbReference type="STRING" id="1279009.ADICEAN_02101"/>
<dbReference type="GO" id="GO:0005524">
    <property type="term" value="F:ATP binding"/>
    <property type="evidence" value="ECO:0007669"/>
    <property type="project" value="UniProtKB-KW"/>
</dbReference>
<evidence type="ECO:0000256" key="4">
    <source>
        <dbReference type="ARBA" id="ARBA00022679"/>
    </source>
</evidence>
<evidence type="ECO:0000256" key="1">
    <source>
        <dbReference type="ARBA" id="ARBA00000085"/>
    </source>
</evidence>
<dbReference type="InterPro" id="IPR003661">
    <property type="entry name" value="HisK_dim/P_dom"/>
</dbReference>
<dbReference type="RefSeq" id="WP_009195494.1">
    <property type="nucleotide sequence ID" value="NZ_AODQ01000046.1"/>
</dbReference>
<dbReference type="PROSITE" id="PS50109">
    <property type="entry name" value="HIS_KIN"/>
    <property type="match status" value="1"/>
</dbReference>
<dbReference type="PANTHER" id="PTHR42878">
    <property type="entry name" value="TWO-COMPONENT HISTIDINE KINASE"/>
    <property type="match status" value="1"/>
</dbReference>
<dbReference type="Pfam" id="PF08448">
    <property type="entry name" value="PAS_4"/>
    <property type="match status" value="1"/>
</dbReference>
<dbReference type="CDD" id="cd00082">
    <property type="entry name" value="HisKA"/>
    <property type="match status" value="1"/>
</dbReference>
<sequence length="390" mass="44085">MELLERETLALEEAQQQKERLYNLFMQAPSLLCINRGRDFVYELANPSYLDVFMVDASIIGRAALDVFPDADPAIVQIYTNVFETGQRFVGKELSITGDWKRNNSPYTRYFNLIYEPLRELDGSVSGIVTFGYEVTEHVSARQELEQNALLMQEMNEELNQKYLELGRINNDLDNFIYTASHDLRSPLVNLEGLLLALNKHLAGSITPQATTVLQLAGVSIDKLKRTIKDLTEITKAQKGVDDVREAVSFKEILEDIKTDLPQEYASLGALIREDFQVDTILYSRAGLRTILYNLVSNAIKYRSADRPLAIRISTSRNGTYTLLRVEDNGLGIPEQQLPKLFSMFTRLHTHVEGTGIGLYTIKRVIENNGGRIEVSSQLDKGSAFTVYMV</sequence>
<evidence type="ECO:0000256" key="7">
    <source>
        <dbReference type="ARBA" id="ARBA00022840"/>
    </source>
</evidence>
<protein>
    <recommendedName>
        <fullName evidence="2">histidine kinase</fullName>
        <ecNumber evidence="2">2.7.13.3</ecNumber>
    </recommendedName>
</protein>
<organism evidence="11 12">
    <name type="scientific">Cesiribacter andamanensis AMV16</name>
    <dbReference type="NCBI Taxonomy" id="1279009"/>
    <lineage>
        <taxon>Bacteria</taxon>
        <taxon>Pseudomonadati</taxon>
        <taxon>Bacteroidota</taxon>
        <taxon>Cytophagia</taxon>
        <taxon>Cytophagales</taxon>
        <taxon>Cesiribacteraceae</taxon>
        <taxon>Cesiribacter</taxon>
    </lineage>
</organism>
<keyword evidence="3" id="KW-0597">Phosphoprotein</keyword>
<dbReference type="CDD" id="cd00075">
    <property type="entry name" value="HATPase"/>
    <property type="match status" value="1"/>
</dbReference>
<dbReference type="GO" id="GO:0030295">
    <property type="term" value="F:protein kinase activator activity"/>
    <property type="evidence" value="ECO:0007669"/>
    <property type="project" value="TreeGrafter"/>
</dbReference>
<keyword evidence="6" id="KW-0418">Kinase</keyword>
<dbReference type="InterPro" id="IPR050351">
    <property type="entry name" value="BphY/WalK/GraS-like"/>
</dbReference>
<dbReference type="GO" id="GO:0007234">
    <property type="term" value="P:osmosensory signaling via phosphorelay pathway"/>
    <property type="evidence" value="ECO:0007669"/>
    <property type="project" value="TreeGrafter"/>
</dbReference>
<dbReference type="GO" id="GO:0000155">
    <property type="term" value="F:phosphorelay sensor kinase activity"/>
    <property type="evidence" value="ECO:0007669"/>
    <property type="project" value="InterPro"/>
</dbReference>
<dbReference type="Pfam" id="PF02518">
    <property type="entry name" value="HATPase_c"/>
    <property type="match status" value="1"/>
</dbReference>
<gene>
    <name evidence="11" type="primary">cph1_8</name>
    <name evidence="11" type="ORF">ADICEAN_02101</name>
</gene>
<dbReference type="SUPFAM" id="SSF55874">
    <property type="entry name" value="ATPase domain of HSP90 chaperone/DNA topoisomerase II/histidine kinase"/>
    <property type="match status" value="1"/>
</dbReference>
<keyword evidence="4 11" id="KW-0808">Transferase</keyword>
<keyword evidence="8" id="KW-0902">Two-component regulatory system</keyword>
<dbReference type="Gene3D" id="3.30.565.10">
    <property type="entry name" value="Histidine kinase-like ATPase, C-terminal domain"/>
    <property type="match status" value="1"/>
</dbReference>
<dbReference type="Gene3D" id="1.10.287.130">
    <property type="match status" value="1"/>
</dbReference>
<comment type="caution">
    <text evidence="11">The sequence shown here is derived from an EMBL/GenBank/DDBJ whole genome shotgun (WGS) entry which is preliminary data.</text>
</comment>
<dbReference type="SMART" id="SM00387">
    <property type="entry name" value="HATPase_c"/>
    <property type="match status" value="1"/>
</dbReference>
<keyword evidence="12" id="KW-1185">Reference proteome</keyword>
<comment type="catalytic activity">
    <reaction evidence="1">
        <text>ATP + protein L-histidine = ADP + protein N-phospho-L-histidine.</text>
        <dbReference type="EC" id="2.7.13.3"/>
    </reaction>
</comment>
<evidence type="ECO:0000256" key="5">
    <source>
        <dbReference type="ARBA" id="ARBA00022741"/>
    </source>
</evidence>
<accession>M7N292</accession>
<evidence type="ECO:0000256" key="3">
    <source>
        <dbReference type="ARBA" id="ARBA00022553"/>
    </source>
</evidence>
<evidence type="ECO:0000256" key="8">
    <source>
        <dbReference type="ARBA" id="ARBA00023012"/>
    </source>
</evidence>
<keyword evidence="9" id="KW-0175">Coiled coil</keyword>